<keyword evidence="4 9" id="KW-0863">Zinc-finger</keyword>
<reference evidence="11" key="1">
    <citation type="journal article" date="2023" name="Mol. Biol. Evol.">
        <title>Third-Generation Sequencing Reveals the Adaptive Role of the Epigenome in Three Deep-Sea Polychaetes.</title>
        <authorList>
            <person name="Perez M."/>
            <person name="Aroh O."/>
            <person name="Sun Y."/>
            <person name="Lan Y."/>
            <person name="Juniper S.K."/>
            <person name="Young C.R."/>
            <person name="Angers B."/>
            <person name="Qian P.Y."/>
        </authorList>
    </citation>
    <scope>NUCLEOTIDE SEQUENCE</scope>
    <source>
        <strain evidence="11">R07B-5</strain>
    </source>
</reference>
<dbReference type="InterPro" id="IPR050636">
    <property type="entry name" value="C2H2-ZF_domain-containing"/>
</dbReference>
<keyword evidence="6" id="KW-0805">Transcription regulation</keyword>
<dbReference type="Proteomes" id="UP001209878">
    <property type="component" value="Unassembled WGS sequence"/>
</dbReference>
<dbReference type="PANTHER" id="PTHR47772:SF7">
    <property type="entry name" value="ZINC FINGER PROTEIN 160"/>
    <property type="match status" value="1"/>
</dbReference>
<dbReference type="InterPro" id="IPR036236">
    <property type="entry name" value="Znf_C2H2_sf"/>
</dbReference>
<evidence type="ECO:0000259" key="10">
    <source>
        <dbReference type="PROSITE" id="PS50157"/>
    </source>
</evidence>
<evidence type="ECO:0000313" key="14">
    <source>
        <dbReference type="Proteomes" id="UP001209878"/>
    </source>
</evidence>
<evidence type="ECO:0000256" key="3">
    <source>
        <dbReference type="ARBA" id="ARBA00022737"/>
    </source>
</evidence>
<dbReference type="GO" id="GO:0005634">
    <property type="term" value="C:nucleus"/>
    <property type="evidence" value="ECO:0007669"/>
    <property type="project" value="UniProtKB-SubCell"/>
</dbReference>
<evidence type="ECO:0000256" key="9">
    <source>
        <dbReference type="PROSITE-ProRule" id="PRU00042"/>
    </source>
</evidence>
<evidence type="ECO:0000256" key="7">
    <source>
        <dbReference type="ARBA" id="ARBA00023163"/>
    </source>
</evidence>
<dbReference type="PANTHER" id="PTHR47772">
    <property type="entry name" value="ZINC FINGER PROTEIN 200"/>
    <property type="match status" value="1"/>
</dbReference>
<evidence type="ECO:0000256" key="8">
    <source>
        <dbReference type="ARBA" id="ARBA00023242"/>
    </source>
</evidence>
<evidence type="ECO:0000313" key="13">
    <source>
        <dbReference type="EMBL" id="KAK2171603.1"/>
    </source>
</evidence>
<dbReference type="Gene3D" id="3.30.160.60">
    <property type="entry name" value="Classic Zinc Finger"/>
    <property type="match status" value="3"/>
</dbReference>
<feature type="domain" description="C2H2-type" evidence="10">
    <location>
        <begin position="148"/>
        <end position="176"/>
    </location>
</feature>
<accession>A0AAD9MSG5</accession>
<dbReference type="SUPFAM" id="SSF57667">
    <property type="entry name" value="beta-beta-alpha zinc fingers"/>
    <property type="match status" value="2"/>
</dbReference>
<keyword evidence="3" id="KW-0677">Repeat</keyword>
<gene>
    <name evidence="13" type="ORF">NP493_1049g00027</name>
    <name evidence="11" type="ORF">NP493_4430g00000</name>
    <name evidence="12" type="ORF">NP493_4430g00002</name>
</gene>
<protein>
    <recommendedName>
        <fullName evidence="10">C2H2-type domain-containing protein</fullName>
    </recommendedName>
</protein>
<dbReference type="PROSITE" id="PS50157">
    <property type="entry name" value="ZINC_FINGER_C2H2_2"/>
    <property type="match status" value="3"/>
</dbReference>
<sequence length="207" mass="23444">MDIHTSWSSSVVHTAGASALASVTEQDTADYPRVKCPFCVTWFFGDVDLNAHLSDTHGLADNRCYLCKCQFATVQDLADHLSDEHSVSKNLTCQLCGITLKTKSQFVTHLSKHAQVKGFKCSYCGKAYYSLQHLVRHKQSCFGIESPFPCMHCDKCYRSQQRLKEHIDAVHCGKKFVCVACGRSFNWRNNYRNHQKLCPFLAHNQST</sequence>
<feature type="domain" description="C2H2-type" evidence="10">
    <location>
        <begin position="119"/>
        <end position="147"/>
    </location>
</feature>
<evidence type="ECO:0000256" key="1">
    <source>
        <dbReference type="ARBA" id="ARBA00004123"/>
    </source>
</evidence>
<dbReference type="EMBL" id="JAODUO010004418">
    <property type="protein sequence ID" value="KAK2143755.1"/>
    <property type="molecule type" value="Genomic_DNA"/>
</dbReference>
<feature type="domain" description="C2H2-type" evidence="10">
    <location>
        <begin position="176"/>
        <end position="207"/>
    </location>
</feature>
<keyword evidence="14" id="KW-1185">Reference proteome</keyword>
<dbReference type="EMBL" id="JAODUO010001048">
    <property type="protein sequence ID" value="KAK2171603.1"/>
    <property type="molecule type" value="Genomic_DNA"/>
</dbReference>
<keyword evidence="5" id="KW-0862">Zinc</keyword>
<dbReference type="SMART" id="SM00355">
    <property type="entry name" value="ZnF_C2H2"/>
    <property type="match status" value="6"/>
</dbReference>
<dbReference type="AlphaFoldDB" id="A0AAD9MSG5"/>
<comment type="caution">
    <text evidence="11">The sequence shown here is derived from an EMBL/GenBank/DDBJ whole genome shotgun (WGS) entry which is preliminary data.</text>
</comment>
<dbReference type="InterPro" id="IPR013087">
    <property type="entry name" value="Znf_C2H2_type"/>
</dbReference>
<name>A0AAD9MSG5_RIDPI</name>
<proteinExistence type="predicted"/>
<evidence type="ECO:0000256" key="6">
    <source>
        <dbReference type="ARBA" id="ARBA00023015"/>
    </source>
</evidence>
<dbReference type="EMBL" id="JAODUO010004418">
    <property type="protein sequence ID" value="KAK2143756.1"/>
    <property type="molecule type" value="Genomic_DNA"/>
</dbReference>
<dbReference type="PROSITE" id="PS00028">
    <property type="entry name" value="ZINC_FINGER_C2H2_1"/>
    <property type="match status" value="2"/>
</dbReference>
<evidence type="ECO:0000313" key="12">
    <source>
        <dbReference type="EMBL" id="KAK2143756.1"/>
    </source>
</evidence>
<keyword evidence="2" id="KW-0479">Metal-binding</keyword>
<dbReference type="Pfam" id="PF00096">
    <property type="entry name" value="zf-C2H2"/>
    <property type="match status" value="2"/>
</dbReference>
<dbReference type="GO" id="GO:0008270">
    <property type="term" value="F:zinc ion binding"/>
    <property type="evidence" value="ECO:0007669"/>
    <property type="project" value="UniProtKB-KW"/>
</dbReference>
<keyword evidence="7" id="KW-0804">Transcription</keyword>
<evidence type="ECO:0000256" key="5">
    <source>
        <dbReference type="ARBA" id="ARBA00022833"/>
    </source>
</evidence>
<organism evidence="11 14">
    <name type="scientific">Ridgeia piscesae</name>
    <name type="common">Tubeworm</name>
    <dbReference type="NCBI Taxonomy" id="27915"/>
    <lineage>
        <taxon>Eukaryota</taxon>
        <taxon>Metazoa</taxon>
        <taxon>Spiralia</taxon>
        <taxon>Lophotrochozoa</taxon>
        <taxon>Annelida</taxon>
        <taxon>Polychaeta</taxon>
        <taxon>Sedentaria</taxon>
        <taxon>Canalipalpata</taxon>
        <taxon>Sabellida</taxon>
        <taxon>Siboglinidae</taxon>
        <taxon>Ridgeia</taxon>
    </lineage>
</organism>
<keyword evidence="8" id="KW-0539">Nucleus</keyword>
<comment type="subcellular location">
    <subcellularLocation>
        <location evidence="1">Nucleus</location>
    </subcellularLocation>
</comment>
<evidence type="ECO:0000256" key="4">
    <source>
        <dbReference type="ARBA" id="ARBA00022771"/>
    </source>
</evidence>
<evidence type="ECO:0000313" key="11">
    <source>
        <dbReference type="EMBL" id="KAK2143755.1"/>
    </source>
</evidence>
<evidence type="ECO:0000256" key="2">
    <source>
        <dbReference type="ARBA" id="ARBA00022723"/>
    </source>
</evidence>